<dbReference type="Gene3D" id="2.20.70.10">
    <property type="match status" value="1"/>
</dbReference>
<feature type="domain" description="WW" evidence="3">
    <location>
        <begin position="15"/>
        <end position="52"/>
    </location>
</feature>
<feature type="coiled-coil region" evidence="1">
    <location>
        <begin position="938"/>
        <end position="993"/>
    </location>
</feature>
<name>A0A210PWJ4_MIZYE</name>
<dbReference type="InterPro" id="IPR036020">
    <property type="entry name" value="WW_dom_sf"/>
</dbReference>
<dbReference type="PROSITE" id="PS50020">
    <property type="entry name" value="WW_DOMAIN_2"/>
    <property type="match status" value="1"/>
</dbReference>
<accession>A0A210PWJ4</accession>
<keyword evidence="1" id="KW-0175">Coiled coil</keyword>
<evidence type="ECO:0000313" key="4">
    <source>
        <dbReference type="EMBL" id="OWF40845.1"/>
    </source>
</evidence>
<reference evidence="4 5" key="1">
    <citation type="journal article" date="2017" name="Nat. Ecol. Evol.">
        <title>Scallop genome provides insights into evolution of bilaterian karyotype and development.</title>
        <authorList>
            <person name="Wang S."/>
            <person name="Zhang J."/>
            <person name="Jiao W."/>
            <person name="Li J."/>
            <person name="Xun X."/>
            <person name="Sun Y."/>
            <person name="Guo X."/>
            <person name="Huan P."/>
            <person name="Dong B."/>
            <person name="Zhang L."/>
            <person name="Hu X."/>
            <person name="Sun X."/>
            <person name="Wang J."/>
            <person name="Zhao C."/>
            <person name="Wang Y."/>
            <person name="Wang D."/>
            <person name="Huang X."/>
            <person name="Wang R."/>
            <person name="Lv J."/>
            <person name="Li Y."/>
            <person name="Zhang Z."/>
            <person name="Liu B."/>
            <person name="Lu W."/>
            <person name="Hui Y."/>
            <person name="Liang J."/>
            <person name="Zhou Z."/>
            <person name="Hou R."/>
            <person name="Li X."/>
            <person name="Liu Y."/>
            <person name="Li H."/>
            <person name="Ning X."/>
            <person name="Lin Y."/>
            <person name="Zhao L."/>
            <person name="Xing Q."/>
            <person name="Dou J."/>
            <person name="Li Y."/>
            <person name="Mao J."/>
            <person name="Guo H."/>
            <person name="Dou H."/>
            <person name="Li T."/>
            <person name="Mu C."/>
            <person name="Jiang W."/>
            <person name="Fu Q."/>
            <person name="Fu X."/>
            <person name="Miao Y."/>
            <person name="Liu J."/>
            <person name="Yu Q."/>
            <person name="Li R."/>
            <person name="Liao H."/>
            <person name="Li X."/>
            <person name="Kong Y."/>
            <person name="Jiang Z."/>
            <person name="Chourrout D."/>
            <person name="Li R."/>
            <person name="Bao Z."/>
        </authorList>
    </citation>
    <scope>NUCLEOTIDE SEQUENCE [LARGE SCALE GENOMIC DNA]</scope>
    <source>
        <strain evidence="4 5">PY_sf001</strain>
    </source>
</reference>
<feature type="compositionally biased region" description="Basic and acidic residues" evidence="2">
    <location>
        <begin position="995"/>
        <end position="1014"/>
    </location>
</feature>
<dbReference type="AlphaFoldDB" id="A0A210PWJ4"/>
<dbReference type="SUPFAM" id="SSF51045">
    <property type="entry name" value="WW domain"/>
    <property type="match status" value="1"/>
</dbReference>
<evidence type="ECO:0000256" key="2">
    <source>
        <dbReference type="SAM" id="MobiDB-lite"/>
    </source>
</evidence>
<dbReference type="EMBL" id="NEDP02005443">
    <property type="protein sequence ID" value="OWF40845.1"/>
    <property type="molecule type" value="Genomic_DNA"/>
</dbReference>
<dbReference type="InterPro" id="IPR001202">
    <property type="entry name" value="WW_dom"/>
</dbReference>
<feature type="region of interest" description="Disordered" evidence="2">
    <location>
        <begin position="995"/>
        <end position="1146"/>
    </location>
</feature>
<feature type="compositionally biased region" description="Acidic residues" evidence="2">
    <location>
        <begin position="1041"/>
        <end position="1072"/>
    </location>
</feature>
<feature type="compositionally biased region" description="Low complexity" evidence="2">
    <location>
        <begin position="1084"/>
        <end position="1107"/>
    </location>
</feature>
<evidence type="ECO:0000259" key="3">
    <source>
        <dbReference type="PROSITE" id="PS50020"/>
    </source>
</evidence>
<evidence type="ECO:0000256" key="1">
    <source>
        <dbReference type="SAM" id="Coils"/>
    </source>
</evidence>
<feature type="compositionally biased region" description="Basic and acidic residues" evidence="2">
    <location>
        <begin position="1028"/>
        <end position="1040"/>
    </location>
</feature>
<keyword evidence="5" id="KW-1185">Reference proteome</keyword>
<sequence>MAASKQVDTTDQQETPLPLGWRKAKAVTPDRRARFYFVNHNDCYTTWSDPRIYDSEPVQQEQSVLEYIIRAYDFLNAKHGDRDRQRQEFENNCRHYTQVGNEESIQACLNALQEQICVKNFPPPHSVPDEMVANTFKQLQSVIQVCIREGRVTQETCQDLLFEFLLSLLRYGPGSSASYFIGARLIRTENMEEYFEALNREGLTRMIDSLKEWHYVHEDPKKFVAESHSYYWGDCIIKLIKIILGNYKSDKVYDPEIHQQFLDLYLFYFTKINEVPDDFVSHLQYAMKRIATAYPGKHNENPYQVLQKPDILQRHWQTVGATISSNTFREKHIDISRDIVNKMVDCIINKRWTVDLLDDIIDLMKGYFLTDHGHMHKVLSRILHLLKETTEKTYDENPQIMNKMLAMFQEVLQKKPEHMSWAYDYVTVLSDKSSARKGTEQVWFPLMKVLMRTMHRQGVYRCCDTFSQLKFKKIWNWKQNYQEALDIIEPIGEAHLHLNGDDYDERFLKYCGDTIRTLLDQFKFANIPEKLNGRVAELAMTFMEKRSKQLNRFVGIFIRDVTLEGNQDVIPGLMKRFAVLFYDRDYMYMLDEYNRSSFACSFMENAIGAYSFGKEIPDDVNKTFVEMFLWVMQTEDLEYTDMNHSDKSLYGRTASRFLEMFTSKHIGRHTSDILLPLMPALVKQMKHEEKELVETTRTIVCMISIHDYKLLEGHLEALVEWYKETQSDLALRGLWKPLEESDGFTTPDFYVVMKSIAEDTSNSKAYLHGMLLKLMAERQAELFTQEHVDMMIRRFLDEKLSQGNVLMALGEIMAIKPEIFGDNMIKHVLQNPNLDVVNAFSVHVIAVNLGLKKKDLVNTIFEELLALAKSWYNPNHQIYLLDSVRILGSKYGVETLRPHRKYFEELQKYGMTSPIKDTSAAIVNAMDGISMEGVITDVIQTKRKAKVLDEKVKKAETEVSGMKTTVVKQSKDIKAAETGLKTIEKTVDVQEREKTDYADIARTPEGKEEAHQLEETQACTQKVSLPKSGEKNKDEQAKCLEDDDDDEEEEEEEDDEEEEEDEEEEKEPEEELPPSYNSLFSQASSTQTTTKMKPSPKSTPQSSKKSSQPPPPPYPYRHLYVETPSQPTTEPEPEKKKKTSSACVIA</sequence>
<dbReference type="Proteomes" id="UP000242188">
    <property type="component" value="Unassembled WGS sequence"/>
</dbReference>
<protein>
    <recommendedName>
        <fullName evidence="3">WW domain-containing protein</fullName>
    </recommendedName>
</protein>
<evidence type="ECO:0000313" key="5">
    <source>
        <dbReference type="Proteomes" id="UP000242188"/>
    </source>
</evidence>
<comment type="caution">
    <text evidence="4">The sequence shown here is derived from an EMBL/GenBank/DDBJ whole genome shotgun (WGS) entry which is preliminary data.</text>
</comment>
<dbReference type="InterPro" id="IPR016024">
    <property type="entry name" value="ARM-type_fold"/>
</dbReference>
<gene>
    <name evidence="4" type="ORF">KP79_PYT09247</name>
</gene>
<dbReference type="SUPFAM" id="SSF48371">
    <property type="entry name" value="ARM repeat"/>
    <property type="match status" value="1"/>
</dbReference>
<proteinExistence type="predicted"/>
<organism evidence="4 5">
    <name type="scientific">Mizuhopecten yessoensis</name>
    <name type="common">Japanese scallop</name>
    <name type="synonym">Patinopecten yessoensis</name>
    <dbReference type="NCBI Taxonomy" id="6573"/>
    <lineage>
        <taxon>Eukaryota</taxon>
        <taxon>Metazoa</taxon>
        <taxon>Spiralia</taxon>
        <taxon>Lophotrochozoa</taxon>
        <taxon>Mollusca</taxon>
        <taxon>Bivalvia</taxon>
        <taxon>Autobranchia</taxon>
        <taxon>Pteriomorphia</taxon>
        <taxon>Pectinida</taxon>
        <taxon>Pectinoidea</taxon>
        <taxon>Pectinidae</taxon>
        <taxon>Mizuhopecten</taxon>
    </lineage>
</organism>